<dbReference type="EMBL" id="KB309044">
    <property type="protein sequence ID" value="ELT95702.1"/>
    <property type="molecule type" value="Genomic_DNA"/>
</dbReference>
<dbReference type="InterPro" id="IPR011333">
    <property type="entry name" value="SKP1/BTB/POZ_sf"/>
</dbReference>
<dbReference type="STRING" id="283909.R7TQ60"/>
<reference evidence="5" key="3">
    <citation type="submission" date="2015-06" db="UniProtKB">
        <authorList>
            <consortium name="EnsemblMetazoa"/>
        </authorList>
    </citation>
    <scope>IDENTIFICATION</scope>
</reference>
<evidence type="ECO:0000313" key="4">
    <source>
        <dbReference type="EMBL" id="ELT95702.1"/>
    </source>
</evidence>
<dbReference type="Pfam" id="PF00651">
    <property type="entry name" value="BTB"/>
    <property type="match status" value="1"/>
</dbReference>
<dbReference type="InterPro" id="IPR015915">
    <property type="entry name" value="Kelch-typ_b-propeller"/>
</dbReference>
<dbReference type="Gene3D" id="3.30.710.10">
    <property type="entry name" value="Potassium Channel Kv1.1, Chain A"/>
    <property type="match status" value="1"/>
</dbReference>
<dbReference type="SMART" id="SM00612">
    <property type="entry name" value="Kelch"/>
    <property type="match status" value="4"/>
</dbReference>
<dbReference type="InterPro" id="IPR000210">
    <property type="entry name" value="BTB/POZ_dom"/>
</dbReference>
<dbReference type="EnsemblMetazoa" id="CapteT110519">
    <property type="protein sequence ID" value="CapteP110519"/>
    <property type="gene ID" value="CapteG110519"/>
</dbReference>
<dbReference type="AlphaFoldDB" id="R7TQ60"/>
<dbReference type="Proteomes" id="UP000014760">
    <property type="component" value="Unassembled WGS sequence"/>
</dbReference>
<dbReference type="Pfam" id="PF07707">
    <property type="entry name" value="BACK"/>
    <property type="match status" value="1"/>
</dbReference>
<evidence type="ECO:0000256" key="1">
    <source>
        <dbReference type="ARBA" id="ARBA00022441"/>
    </source>
</evidence>
<dbReference type="SMART" id="SM00225">
    <property type="entry name" value="BTB"/>
    <property type="match status" value="1"/>
</dbReference>
<reference evidence="6" key="1">
    <citation type="submission" date="2012-12" db="EMBL/GenBank/DDBJ databases">
        <authorList>
            <person name="Hellsten U."/>
            <person name="Grimwood J."/>
            <person name="Chapman J.A."/>
            <person name="Shapiro H."/>
            <person name="Aerts A."/>
            <person name="Otillar R.P."/>
            <person name="Terry A.Y."/>
            <person name="Boore J.L."/>
            <person name="Simakov O."/>
            <person name="Marletaz F."/>
            <person name="Cho S.-J."/>
            <person name="Edsinger-Gonzales E."/>
            <person name="Havlak P."/>
            <person name="Kuo D.-H."/>
            <person name="Larsson T."/>
            <person name="Lv J."/>
            <person name="Arendt D."/>
            <person name="Savage R."/>
            <person name="Osoegawa K."/>
            <person name="de Jong P."/>
            <person name="Lindberg D.R."/>
            <person name="Seaver E.C."/>
            <person name="Weisblat D.A."/>
            <person name="Putnam N.H."/>
            <person name="Grigoriev I.V."/>
            <person name="Rokhsar D.S."/>
        </authorList>
    </citation>
    <scope>NUCLEOTIDE SEQUENCE</scope>
    <source>
        <strain evidence="6">I ESC-2004</strain>
    </source>
</reference>
<keyword evidence="2" id="KW-0677">Repeat</keyword>
<dbReference type="InterPro" id="IPR017096">
    <property type="entry name" value="BTB-kelch_protein"/>
</dbReference>
<dbReference type="HOGENOM" id="CLU_004253_14_0_1"/>
<organism evidence="4">
    <name type="scientific">Capitella teleta</name>
    <name type="common">Polychaete worm</name>
    <dbReference type="NCBI Taxonomy" id="283909"/>
    <lineage>
        <taxon>Eukaryota</taxon>
        <taxon>Metazoa</taxon>
        <taxon>Spiralia</taxon>
        <taxon>Lophotrochozoa</taxon>
        <taxon>Annelida</taxon>
        <taxon>Polychaeta</taxon>
        <taxon>Sedentaria</taxon>
        <taxon>Scolecida</taxon>
        <taxon>Capitellidae</taxon>
        <taxon>Capitella</taxon>
    </lineage>
</organism>
<dbReference type="InterPro" id="IPR011705">
    <property type="entry name" value="BACK"/>
</dbReference>
<accession>R7TQ60</accession>
<evidence type="ECO:0000313" key="5">
    <source>
        <dbReference type="EnsemblMetazoa" id="CapteP110519"/>
    </source>
</evidence>
<dbReference type="SMART" id="SM00875">
    <property type="entry name" value="BACK"/>
    <property type="match status" value="1"/>
</dbReference>
<proteinExistence type="predicted"/>
<dbReference type="PANTHER" id="PTHR24412:SF489">
    <property type="entry name" value="RING FINGER DOMAIN AND KELCH REPEAT-CONTAINING PROTEIN DDB_G0271372"/>
    <property type="match status" value="1"/>
</dbReference>
<dbReference type="PANTHER" id="PTHR24412">
    <property type="entry name" value="KELCH PROTEIN"/>
    <property type="match status" value="1"/>
</dbReference>
<dbReference type="Pfam" id="PF24681">
    <property type="entry name" value="Kelch_KLHDC2_KLHL20_DRC7"/>
    <property type="match status" value="1"/>
</dbReference>
<dbReference type="Gene3D" id="2.120.10.80">
    <property type="entry name" value="Kelch-type beta propeller"/>
    <property type="match status" value="1"/>
</dbReference>
<dbReference type="EMBL" id="AMQN01002390">
    <property type="status" value="NOT_ANNOTATED_CDS"/>
    <property type="molecule type" value="Genomic_DNA"/>
</dbReference>
<dbReference type="Gene3D" id="1.25.40.420">
    <property type="match status" value="1"/>
</dbReference>
<evidence type="ECO:0000256" key="2">
    <source>
        <dbReference type="ARBA" id="ARBA00022737"/>
    </source>
</evidence>
<keyword evidence="6" id="KW-1185">Reference proteome</keyword>
<sequence>MTQTTSHLPAAFLQMREAEEFTDVTLVFGMQRLQCHRVILAGMCEYFSRLFLVDMVESGAQEVSIDAISPNTGKLLVDYLYTGRAEITTQNAQDLLAASDMLLLRDLKQKIEEFIDSHTDSGNCISMLNLARLYDMELVLRDARKFLHEHVKEVINTEEMHLLQEKDLNEILKTNTSQEDNFCFLQKWVGSAEGRADRFDALIQHVSLSQCSKEFICSIVMDEKLMHNTRGVRLIQQAMQSPRSTNPPQQQALVPIQKPPSDCVVYSACASPGGFSVSGGMYRNGIPQCDCHSYDARNDQWNTLPPMSIARAFHSSIHHDHHLYIIGGHGGHHHLNSVETLDLNTLQWRHLPPLPIPSCNCYLVVVSNSLFVLGGYFEGGLRACVHEFDFTQQTWRSRSPMPEICAYGAAVQFDGHVFVVGGITRSCMRFDPSSDQWQSLHRPKFDHYWGPSLIWNDHILICGGSNNDTIESYFPITDEWEAWSLKMPKKGNMSFAVRLNIL</sequence>
<dbReference type="PROSITE" id="PS50097">
    <property type="entry name" value="BTB"/>
    <property type="match status" value="1"/>
</dbReference>
<gene>
    <name evidence="4" type="ORF">CAPTEDRAFT_110519</name>
</gene>
<evidence type="ECO:0000313" key="6">
    <source>
        <dbReference type="Proteomes" id="UP000014760"/>
    </source>
</evidence>
<protein>
    <recommendedName>
        <fullName evidence="3">BTB domain-containing protein</fullName>
    </recommendedName>
</protein>
<dbReference type="SUPFAM" id="SSF117281">
    <property type="entry name" value="Kelch motif"/>
    <property type="match status" value="1"/>
</dbReference>
<feature type="domain" description="BTB" evidence="3">
    <location>
        <begin position="22"/>
        <end position="89"/>
    </location>
</feature>
<dbReference type="SUPFAM" id="SSF54695">
    <property type="entry name" value="POZ domain"/>
    <property type="match status" value="1"/>
</dbReference>
<dbReference type="OMA" id="TMLQIHC"/>
<dbReference type="OrthoDB" id="45365at2759"/>
<dbReference type="InterPro" id="IPR006652">
    <property type="entry name" value="Kelch_1"/>
</dbReference>
<evidence type="ECO:0000259" key="3">
    <source>
        <dbReference type="PROSITE" id="PS50097"/>
    </source>
</evidence>
<reference evidence="4 6" key="2">
    <citation type="journal article" date="2013" name="Nature">
        <title>Insights into bilaterian evolution from three spiralian genomes.</title>
        <authorList>
            <person name="Simakov O."/>
            <person name="Marletaz F."/>
            <person name="Cho S.J."/>
            <person name="Edsinger-Gonzales E."/>
            <person name="Havlak P."/>
            <person name="Hellsten U."/>
            <person name="Kuo D.H."/>
            <person name="Larsson T."/>
            <person name="Lv J."/>
            <person name="Arendt D."/>
            <person name="Savage R."/>
            <person name="Osoegawa K."/>
            <person name="de Jong P."/>
            <person name="Grimwood J."/>
            <person name="Chapman J.A."/>
            <person name="Shapiro H."/>
            <person name="Aerts A."/>
            <person name="Otillar R.P."/>
            <person name="Terry A.Y."/>
            <person name="Boore J.L."/>
            <person name="Grigoriev I.V."/>
            <person name="Lindberg D.R."/>
            <person name="Seaver E.C."/>
            <person name="Weisblat D.A."/>
            <person name="Putnam N.H."/>
            <person name="Rokhsar D.S."/>
        </authorList>
    </citation>
    <scope>NUCLEOTIDE SEQUENCE</scope>
    <source>
        <strain evidence="4 6">I ESC-2004</strain>
    </source>
</reference>
<name>R7TQ60_CAPTE</name>
<dbReference type="CDD" id="cd14733">
    <property type="entry name" value="BACK"/>
    <property type="match status" value="1"/>
</dbReference>
<keyword evidence="1" id="KW-0880">Kelch repeat</keyword>
<dbReference type="PIRSF" id="PIRSF037037">
    <property type="entry name" value="Kelch-like_protein_gigaxonin"/>
    <property type="match status" value="1"/>
</dbReference>